<evidence type="ECO:0000256" key="4">
    <source>
        <dbReference type="ARBA" id="ARBA00022824"/>
    </source>
</evidence>
<dbReference type="HOGENOM" id="CLU_018224_1_2_1"/>
<dbReference type="FunFam" id="2.10.250.10:FF:000001">
    <property type="entry name" value="Calnexin homolog"/>
    <property type="match status" value="1"/>
</dbReference>
<name>F4PF64_BATDJ</name>
<evidence type="ECO:0000256" key="5">
    <source>
        <dbReference type="ARBA" id="ARBA00022989"/>
    </source>
</evidence>
<dbReference type="PANTHER" id="PTHR11073">
    <property type="entry name" value="CALRETICULIN AND CALNEXIN"/>
    <property type="match status" value="1"/>
</dbReference>
<dbReference type="Gene3D" id="2.60.120.200">
    <property type="match status" value="1"/>
</dbReference>
<organism evidence="11 12">
    <name type="scientific">Batrachochytrium dendrobatidis (strain JAM81 / FGSC 10211)</name>
    <name type="common">Frog chytrid fungus</name>
    <dbReference type="NCBI Taxonomy" id="684364"/>
    <lineage>
        <taxon>Eukaryota</taxon>
        <taxon>Fungi</taxon>
        <taxon>Fungi incertae sedis</taxon>
        <taxon>Chytridiomycota</taxon>
        <taxon>Chytridiomycota incertae sedis</taxon>
        <taxon>Chytridiomycetes</taxon>
        <taxon>Rhizophydiales</taxon>
        <taxon>Rhizophydiales incertae sedis</taxon>
        <taxon>Batrachochytrium</taxon>
    </lineage>
</organism>
<dbReference type="GO" id="GO:0036503">
    <property type="term" value="P:ERAD pathway"/>
    <property type="evidence" value="ECO:0000318"/>
    <property type="project" value="GO_Central"/>
</dbReference>
<dbReference type="PROSITE" id="PS00805">
    <property type="entry name" value="CALRETICULIN_REPEAT"/>
    <property type="match status" value="1"/>
</dbReference>
<feature type="compositionally biased region" description="Basic and acidic residues" evidence="10">
    <location>
        <begin position="508"/>
        <end position="518"/>
    </location>
</feature>
<protein>
    <recommendedName>
        <fullName evidence="13">Calnexin</fullName>
    </recommendedName>
</protein>
<keyword evidence="5 9" id="KW-1133">Transmembrane helix</keyword>
<evidence type="ECO:0000256" key="8">
    <source>
        <dbReference type="PIRSR" id="PIRSR601580-3"/>
    </source>
</evidence>
<dbReference type="GO" id="GO:0006457">
    <property type="term" value="P:protein folding"/>
    <property type="evidence" value="ECO:0000318"/>
    <property type="project" value="GO_Central"/>
</dbReference>
<dbReference type="Gene3D" id="2.10.250.10">
    <property type="entry name" value="Calreticulin/calnexin, P domain"/>
    <property type="match status" value="1"/>
</dbReference>
<dbReference type="PROSITE" id="PS00803">
    <property type="entry name" value="CALRETICULIN_1"/>
    <property type="match status" value="1"/>
</dbReference>
<feature type="region of interest" description="Disordered" evidence="10">
    <location>
        <begin position="218"/>
        <end position="294"/>
    </location>
</feature>
<evidence type="ECO:0008006" key="13">
    <source>
        <dbReference type="Google" id="ProtNLM"/>
    </source>
</evidence>
<feature type="compositionally biased region" description="Acidic residues" evidence="10">
    <location>
        <begin position="251"/>
        <end position="264"/>
    </location>
</feature>
<feature type="compositionally biased region" description="Basic and acidic residues" evidence="10">
    <location>
        <begin position="226"/>
        <end position="239"/>
    </location>
</feature>
<feature type="compositionally biased region" description="Acidic residues" evidence="10">
    <location>
        <begin position="486"/>
        <end position="507"/>
    </location>
</feature>
<gene>
    <name evidence="11" type="ORF">BATDEDRAFT_93009</name>
</gene>
<dbReference type="FunFam" id="2.60.120.200:FF:000011">
    <property type="entry name" value="Probable calnexin"/>
    <property type="match status" value="1"/>
</dbReference>
<dbReference type="InterPro" id="IPR009033">
    <property type="entry name" value="Calreticulin/calnexin_P_dom_sf"/>
</dbReference>
<dbReference type="STRING" id="684364.F4PF64"/>
<dbReference type="GO" id="GO:0051082">
    <property type="term" value="F:unfolded protein binding"/>
    <property type="evidence" value="ECO:0007669"/>
    <property type="project" value="InterPro"/>
</dbReference>
<keyword evidence="6 9" id="KW-0472">Membrane</keyword>
<dbReference type="RefSeq" id="XP_006683250.1">
    <property type="nucleotide sequence ID" value="XM_006683187.1"/>
</dbReference>
<evidence type="ECO:0000313" key="11">
    <source>
        <dbReference type="EMBL" id="EGF76131.1"/>
    </source>
</evidence>
<dbReference type="PROSITE" id="PS00804">
    <property type="entry name" value="CALRETICULIN_2"/>
    <property type="match status" value="1"/>
</dbReference>
<evidence type="ECO:0000256" key="7">
    <source>
        <dbReference type="ARBA" id="ARBA00023186"/>
    </source>
</evidence>
<dbReference type="SUPFAM" id="SSF63887">
    <property type="entry name" value="P-domain of calnexin/calreticulin"/>
    <property type="match status" value="1"/>
</dbReference>
<reference evidence="11 12" key="1">
    <citation type="submission" date="2009-12" db="EMBL/GenBank/DDBJ databases">
        <title>The draft genome of Batrachochytrium dendrobatidis.</title>
        <authorList>
            <consortium name="US DOE Joint Genome Institute (JGI-PGF)"/>
            <person name="Kuo A."/>
            <person name="Salamov A."/>
            <person name="Schmutz J."/>
            <person name="Lucas S."/>
            <person name="Pitluck S."/>
            <person name="Rosenblum E."/>
            <person name="Stajich J."/>
            <person name="Eisen M."/>
            <person name="Grigoriev I.V."/>
        </authorList>
    </citation>
    <scope>NUCLEOTIDE SEQUENCE [LARGE SCALE GENOMIC DNA]</scope>
    <source>
        <strain evidence="12">JAM81 / FGSC 10211</strain>
    </source>
</reference>
<keyword evidence="12" id="KW-1185">Reference proteome</keyword>
<dbReference type="OMA" id="LFWLKQY"/>
<accession>F4PF64</accession>
<evidence type="ECO:0000256" key="10">
    <source>
        <dbReference type="SAM" id="MobiDB-lite"/>
    </source>
</evidence>
<keyword evidence="4 9" id="KW-0256">Endoplasmic reticulum</keyword>
<dbReference type="OrthoDB" id="1938156at2759"/>
<keyword evidence="3 9" id="KW-0812">Transmembrane</keyword>
<feature type="transmembrane region" description="Helical" evidence="9">
    <location>
        <begin position="460"/>
        <end position="479"/>
    </location>
</feature>
<evidence type="ECO:0000256" key="2">
    <source>
        <dbReference type="ARBA" id="ARBA00010983"/>
    </source>
</evidence>
<dbReference type="GeneID" id="18244851"/>
<comment type="subcellular location">
    <subcellularLocation>
        <location evidence="1">Endoplasmic reticulum membrane</location>
        <topology evidence="1">Single-pass membrane protein</topology>
    </subcellularLocation>
</comment>
<dbReference type="Proteomes" id="UP000007241">
    <property type="component" value="Unassembled WGS sequence"/>
</dbReference>
<dbReference type="GO" id="GO:0005789">
    <property type="term" value="C:endoplasmic reticulum membrane"/>
    <property type="evidence" value="ECO:0000318"/>
    <property type="project" value="GO_Central"/>
</dbReference>
<dbReference type="Pfam" id="PF00262">
    <property type="entry name" value="Calreticulin"/>
    <property type="match status" value="1"/>
</dbReference>
<dbReference type="FunCoup" id="F4PF64">
    <property type="interactions" value="174"/>
</dbReference>
<dbReference type="PRINTS" id="PR00626">
    <property type="entry name" value="CALRETICULIN"/>
</dbReference>
<dbReference type="PANTHER" id="PTHR11073:SF1">
    <property type="entry name" value="CALNEXIN 14D-RELATED"/>
    <property type="match status" value="1"/>
</dbReference>
<evidence type="ECO:0000256" key="3">
    <source>
        <dbReference type="ARBA" id="ARBA00022692"/>
    </source>
</evidence>
<evidence type="ECO:0000313" key="12">
    <source>
        <dbReference type="Proteomes" id="UP000007241"/>
    </source>
</evidence>
<proteinExistence type="inferred from homology"/>
<keyword evidence="8" id="KW-1015">Disulfide bond</keyword>
<feature type="region of interest" description="Disordered" evidence="10">
    <location>
        <begin position="483"/>
        <end position="534"/>
    </location>
</feature>
<feature type="disulfide bond" evidence="8">
    <location>
        <begin position="111"/>
        <end position="145"/>
    </location>
</feature>
<dbReference type="InterPro" id="IPR018124">
    <property type="entry name" value="Calret/calnex_CS"/>
</dbReference>
<dbReference type="EMBL" id="GL882910">
    <property type="protein sequence ID" value="EGF76131.1"/>
    <property type="molecule type" value="Genomic_DNA"/>
</dbReference>
<dbReference type="AlphaFoldDB" id="F4PF64"/>
<dbReference type="InterPro" id="IPR013320">
    <property type="entry name" value="ConA-like_dom_sf"/>
</dbReference>
<dbReference type="GO" id="GO:0005509">
    <property type="term" value="F:calcium ion binding"/>
    <property type="evidence" value="ECO:0000318"/>
    <property type="project" value="GO_Central"/>
</dbReference>
<evidence type="ECO:0000256" key="9">
    <source>
        <dbReference type="RuleBase" id="RU362126"/>
    </source>
</evidence>
<dbReference type="InParanoid" id="F4PF64"/>
<sequence length="534" mass="59405">MSLLNWSASAGPTTLTAPFLEQFGADWEKRWIPSNAKKIVDGVEDEDLLRYRGEWAVEPSTPIVIAGDEGLVVKTTAAHHAISAKFPKPVDPTGKSLVVQYEVKLQNGLECGGAYIKLLSYNDKYQADSFEDKTPYTIMFGPDKCGTTNKVHFIFRHKNPLTGELEEKHLSSPPTAKIDTNTNLYTLIVRPDQTFDLLINNVSASSGSLFENFSPLVNPAAEIDDPSDRKPMDWDDNPKISDPAASKPADWDENAPMEIPDETASEPADWLTNEPLTIPDPTIKKPEDWDDEEDGEWTAPLVANPKCETVSGCGKWQRPLIKNPAYKGKWVAPFIDNPKYKGMWAPRKVANPHYFNDKTPSNFGKIGAIGIELWTMTNGIQFDNIYVGHSADDAKKLAEETWAVKYKIESAAEKVEKVEKGPGALDKAKQFAEILKDQSLEFVARVQESPLDAVKEMPHIVALFVAVLLLPVLLFSLFASKSAPAEPEEEEEEEEEEDEEEEEEEEAKETSKLVKETVKAGQTPSKSKSTPKKE</sequence>
<dbReference type="SUPFAM" id="SSF49899">
    <property type="entry name" value="Concanavalin A-like lectins/glucanases"/>
    <property type="match status" value="1"/>
</dbReference>
<keyword evidence="7 9" id="KW-0143">Chaperone</keyword>
<evidence type="ECO:0000256" key="6">
    <source>
        <dbReference type="ARBA" id="ARBA00023136"/>
    </source>
</evidence>
<comment type="similarity">
    <text evidence="2 9">Belongs to the calreticulin family.</text>
</comment>
<dbReference type="InterPro" id="IPR001580">
    <property type="entry name" value="Calret/calnex"/>
</dbReference>
<evidence type="ECO:0000256" key="1">
    <source>
        <dbReference type="ARBA" id="ARBA00004389"/>
    </source>
</evidence>